<sequence>MVITQTTTQSTKTTTTTTTTNLPIQQFKKQKLNNNNNFNENKKIFPDYLDFEIIKSIINYLLIFDKKRTNNFKDNFGYTIKNLYYFIDEIIEISLVSKKWFNNISNLISNNIKQQQQQPIQSISDEKLKYFYFSNKTGKKNFKLKINGKFSILNINLENQQQQLQLQHENKNENNLFKIINDNEENRIPDDYYLKDIEINKLTMVGTSENNPNAFEDIIEKIKPLSIKYNPNGNDYQDAYCHMNYSPFFNEIINPRIESIQIDRTDHVEPYHMVNINKLSNLHTLSCSILFHDMIRAESGNYSSINDNGCNHFGGLNESTIKTIKNHWETMINSINTCKQLKNMTIKNFCFRGPHCMYDGIDKNNTSSIRESMIQLSYGIKSLFDGPPPQLHYLKFTNIDFTEFTSTYSNLIRNKTIKALIFKTKGRNLDSLIDDSIISPLLDQFTDYFFSTVFSINSTIKHFKFTVLGFVSSIFNPLLKNHNNLSLYSIELEINECQFDDSLKYIKKLEQLSKNSHSTLKEFTLTLDEKYYNRKLIFKKKILNYFNNFKDGNFSNGDKSIIIYLRFDK</sequence>
<evidence type="ECO:0000313" key="1">
    <source>
        <dbReference type="EMBL" id="EAL72504.1"/>
    </source>
</evidence>
<name>Q55BY8_DICDI</name>
<proteinExistence type="predicted"/>
<reference evidence="1 2" key="1">
    <citation type="journal article" date="2005" name="Nature">
        <title>The genome of the social amoeba Dictyostelium discoideum.</title>
        <authorList>
            <consortium name="The Dictyostelium discoideum Sequencing Consortium"/>
            <person name="Eichinger L."/>
            <person name="Pachebat J.A."/>
            <person name="Glockner G."/>
            <person name="Rajandream M.A."/>
            <person name="Sucgang R."/>
            <person name="Berriman M."/>
            <person name="Song J."/>
            <person name="Olsen R."/>
            <person name="Szafranski K."/>
            <person name="Xu Q."/>
            <person name="Tunggal B."/>
            <person name="Kummerfeld S."/>
            <person name="Madera M."/>
            <person name="Konfortov B.A."/>
            <person name="Rivero F."/>
            <person name="Bankier A.T."/>
            <person name="Lehmann R."/>
            <person name="Hamlin N."/>
            <person name="Davies R."/>
            <person name="Gaudet P."/>
            <person name="Fey P."/>
            <person name="Pilcher K."/>
            <person name="Chen G."/>
            <person name="Saunders D."/>
            <person name="Sodergren E."/>
            <person name="Davis P."/>
            <person name="Kerhornou A."/>
            <person name="Nie X."/>
            <person name="Hall N."/>
            <person name="Anjard C."/>
            <person name="Hemphill L."/>
            <person name="Bason N."/>
            <person name="Farbrother P."/>
            <person name="Desany B."/>
            <person name="Just E."/>
            <person name="Morio T."/>
            <person name="Rost R."/>
            <person name="Churcher C."/>
            <person name="Cooper J."/>
            <person name="Haydock S."/>
            <person name="van Driessche N."/>
            <person name="Cronin A."/>
            <person name="Goodhead I."/>
            <person name="Muzny D."/>
            <person name="Mourier T."/>
            <person name="Pain A."/>
            <person name="Lu M."/>
            <person name="Harper D."/>
            <person name="Lindsay R."/>
            <person name="Hauser H."/>
            <person name="James K."/>
            <person name="Quiles M."/>
            <person name="Madan Babu M."/>
            <person name="Saito T."/>
            <person name="Buchrieser C."/>
            <person name="Wardroper A."/>
            <person name="Felder M."/>
            <person name="Thangavelu M."/>
            <person name="Johnson D."/>
            <person name="Knights A."/>
            <person name="Loulseged H."/>
            <person name="Mungall K."/>
            <person name="Oliver K."/>
            <person name="Price C."/>
            <person name="Quail M.A."/>
            <person name="Urushihara H."/>
            <person name="Hernandez J."/>
            <person name="Rabbinowitsch E."/>
            <person name="Steffen D."/>
            <person name="Sanders M."/>
            <person name="Ma J."/>
            <person name="Kohara Y."/>
            <person name="Sharp S."/>
            <person name="Simmonds M."/>
            <person name="Spiegler S."/>
            <person name="Tivey A."/>
            <person name="Sugano S."/>
            <person name="White B."/>
            <person name="Walker D."/>
            <person name="Woodward J."/>
            <person name="Winckler T."/>
            <person name="Tanaka Y."/>
            <person name="Shaulsky G."/>
            <person name="Schleicher M."/>
            <person name="Weinstock G."/>
            <person name="Rosenthal A."/>
            <person name="Cox E.C."/>
            <person name="Chisholm R.L."/>
            <person name="Gibbs R."/>
            <person name="Loomis W.F."/>
            <person name="Platzer M."/>
            <person name="Kay R.R."/>
            <person name="Williams J."/>
            <person name="Dear P.H."/>
            <person name="Noegel A.A."/>
            <person name="Barrell B."/>
            <person name="Kuspa A."/>
        </authorList>
    </citation>
    <scope>NUCLEOTIDE SEQUENCE [LARGE SCALE GENOMIC DNA]</scope>
    <source>
        <strain evidence="1 2">AX4</strain>
    </source>
</reference>
<organism evidence="1 2">
    <name type="scientific">Dictyostelium discoideum</name>
    <name type="common">Social amoeba</name>
    <dbReference type="NCBI Taxonomy" id="44689"/>
    <lineage>
        <taxon>Eukaryota</taxon>
        <taxon>Amoebozoa</taxon>
        <taxon>Evosea</taxon>
        <taxon>Eumycetozoa</taxon>
        <taxon>Dictyostelia</taxon>
        <taxon>Dictyosteliales</taxon>
        <taxon>Dictyosteliaceae</taxon>
        <taxon>Dictyostelium</taxon>
    </lineage>
</organism>
<dbReference type="PaxDb" id="44689-DDB0190955"/>
<dbReference type="PANTHER" id="PTHR32423:SF24">
    <property type="entry name" value="CCZ1_INTU_HSP4 FIRST LONGIN DOMAIN-CONTAINING PROTEIN-RELATED"/>
    <property type="match status" value="1"/>
</dbReference>
<comment type="caution">
    <text evidence="1">The sequence shown here is derived from an EMBL/GenBank/DDBJ whole genome shotgun (WGS) entry which is preliminary data.</text>
</comment>
<dbReference type="OMA" id="ESNIHIF"/>
<dbReference type="PhylomeDB" id="Q55BY8"/>
<dbReference type="KEGG" id="ddi:DDB_G0270308"/>
<dbReference type="GeneID" id="8617668"/>
<dbReference type="eggNOG" id="ENOG502RIBA">
    <property type="taxonomic scope" value="Eukaryota"/>
</dbReference>
<gene>
    <name evidence="1" type="ORF">DDB_G0270308</name>
</gene>
<evidence type="ECO:0000313" key="2">
    <source>
        <dbReference type="Proteomes" id="UP000002195"/>
    </source>
</evidence>
<keyword evidence="2" id="KW-1185">Reference proteome</keyword>
<dbReference type="PANTHER" id="PTHR32423">
    <property type="entry name" value="SAP DOMAIN-CONTAINING PROTEIN-RELATED"/>
    <property type="match status" value="1"/>
</dbReference>
<dbReference type="VEuPathDB" id="AmoebaDB:DDB_G0270308"/>
<dbReference type="HOGENOM" id="CLU_433879_0_0_1"/>
<protein>
    <submittedName>
        <fullName evidence="1">Uncharacterized protein</fullName>
    </submittedName>
</protein>
<dbReference type="dictyBase" id="DDB_G0270308"/>
<dbReference type="InParanoid" id="Q55BY8"/>
<accession>Q55BY8</accession>
<dbReference type="Proteomes" id="UP000002195">
    <property type="component" value="Unassembled WGS sequence"/>
</dbReference>
<dbReference type="EMBL" id="AAFI02000005">
    <property type="protein sequence ID" value="EAL72504.1"/>
    <property type="molecule type" value="Genomic_DNA"/>
</dbReference>
<dbReference type="RefSeq" id="XP_646693.1">
    <property type="nucleotide sequence ID" value="XM_641601.1"/>
</dbReference>
<dbReference type="AlphaFoldDB" id="Q55BY8"/>